<dbReference type="Pfam" id="PF00512">
    <property type="entry name" value="HisKA"/>
    <property type="match status" value="1"/>
</dbReference>
<evidence type="ECO:0000313" key="9">
    <source>
        <dbReference type="EMBL" id="MBB6478860.1"/>
    </source>
</evidence>
<dbReference type="EC" id="2.7.13.3" evidence="2"/>
<comment type="caution">
    <text evidence="9">The sequence shown here is derived from an EMBL/GenBank/DDBJ whole genome shotgun (WGS) entry which is preliminary data.</text>
</comment>
<keyword evidence="5 9" id="KW-0418">Kinase</keyword>
<dbReference type="GO" id="GO:0000155">
    <property type="term" value="F:phosphorelay sensor kinase activity"/>
    <property type="evidence" value="ECO:0007669"/>
    <property type="project" value="InterPro"/>
</dbReference>
<keyword evidence="7" id="KW-1133">Transmembrane helix</keyword>
<proteinExistence type="predicted"/>
<sequence>MKRIKRQGTLVMRLTTVAVFSAIAVLSILQYRWAVNSGEKIINDLAKSFEFRIFGSLAQEISRIELFTQHPGGRDISDDEEIRTGLTYLGDQFLSEFNGNYILSYAYANLMEKTGYSSTVGGDWVQDATGFMNNPVFKEEHSEPDFRDMSIVIDPEDKGKVYLVRRYPGGKYTSFIHFDLKLFMEKELIPAIDETLGDYTISLVSDLTSDAVPLEERNYRFSPVDILFNHLAGNDKVYYLTFPFLRLPMTRLTRDSLSRPPADNFSENMYMAIGSETGASLFIERELAIAVQWLTGSVLLLGIGAAYILILYQKNRLSRLRRKEKEFVATITHELRTPLTVIHSAADNMQSGILNSEKITRYGELIKEQSGRLSAMIEGILLFSRLEGKAEQPSVTSDVIFRTVQDELELFFNSLQSEGRITLSIDFGSLPAVAQTDRETLVLILTNLISNSFRHAYPPDNRGEIRLSAHLRLPSTLVFSVEDDGLGIPRKEQKHILEPFFRGDRSFREQIKGSGLGLYLVNRKTKQMGGSVKVNSPYLRADGKIRPGTSITVSIPFFESELQE</sequence>
<name>A0A841R741_9SPIO</name>
<evidence type="ECO:0000256" key="5">
    <source>
        <dbReference type="ARBA" id="ARBA00022777"/>
    </source>
</evidence>
<feature type="transmembrane region" description="Helical" evidence="7">
    <location>
        <begin position="290"/>
        <end position="312"/>
    </location>
</feature>
<evidence type="ECO:0000256" key="4">
    <source>
        <dbReference type="ARBA" id="ARBA00022679"/>
    </source>
</evidence>
<dbReference type="CDD" id="cd00082">
    <property type="entry name" value="HisKA"/>
    <property type="match status" value="1"/>
</dbReference>
<dbReference type="AlphaFoldDB" id="A0A841R741"/>
<dbReference type="SUPFAM" id="SSF55874">
    <property type="entry name" value="ATPase domain of HSP90 chaperone/DNA topoisomerase II/histidine kinase"/>
    <property type="match status" value="1"/>
</dbReference>
<keyword evidence="6" id="KW-0902">Two-component regulatory system</keyword>
<keyword evidence="7" id="KW-0472">Membrane</keyword>
<keyword evidence="7" id="KW-0812">Transmembrane</keyword>
<dbReference type="Proteomes" id="UP000587760">
    <property type="component" value="Unassembled WGS sequence"/>
</dbReference>
<organism evidence="9 10">
    <name type="scientific">Spirochaeta isovalerica</name>
    <dbReference type="NCBI Taxonomy" id="150"/>
    <lineage>
        <taxon>Bacteria</taxon>
        <taxon>Pseudomonadati</taxon>
        <taxon>Spirochaetota</taxon>
        <taxon>Spirochaetia</taxon>
        <taxon>Spirochaetales</taxon>
        <taxon>Spirochaetaceae</taxon>
        <taxon>Spirochaeta</taxon>
    </lineage>
</organism>
<evidence type="ECO:0000259" key="8">
    <source>
        <dbReference type="PROSITE" id="PS50109"/>
    </source>
</evidence>
<dbReference type="EMBL" id="JACHGJ010000001">
    <property type="protein sequence ID" value="MBB6478860.1"/>
    <property type="molecule type" value="Genomic_DNA"/>
</dbReference>
<dbReference type="Pfam" id="PF02518">
    <property type="entry name" value="HATPase_c"/>
    <property type="match status" value="1"/>
</dbReference>
<evidence type="ECO:0000256" key="6">
    <source>
        <dbReference type="ARBA" id="ARBA00023012"/>
    </source>
</evidence>
<reference evidence="9 10" key="1">
    <citation type="submission" date="2020-08" db="EMBL/GenBank/DDBJ databases">
        <title>Genomic Encyclopedia of Type Strains, Phase IV (KMG-IV): sequencing the most valuable type-strain genomes for metagenomic binning, comparative biology and taxonomic classification.</title>
        <authorList>
            <person name="Goeker M."/>
        </authorList>
    </citation>
    <scope>NUCLEOTIDE SEQUENCE [LARGE SCALE GENOMIC DNA]</scope>
    <source>
        <strain evidence="9 10">DSM 2461</strain>
    </source>
</reference>
<dbReference type="RefSeq" id="WP_184743225.1">
    <property type="nucleotide sequence ID" value="NZ_JACHGJ010000001.1"/>
</dbReference>
<evidence type="ECO:0000313" key="10">
    <source>
        <dbReference type="Proteomes" id="UP000587760"/>
    </source>
</evidence>
<accession>A0A841R741</accession>
<dbReference type="InterPro" id="IPR005467">
    <property type="entry name" value="His_kinase_dom"/>
</dbReference>
<gene>
    <name evidence="9" type="ORF">HNR50_000493</name>
</gene>
<keyword evidence="4" id="KW-0808">Transferase</keyword>
<dbReference type="InterPro" id="IPR003661">
    <property type="entry name" value="HisK_dim/P_dom"/>
</dbReference>
<evidence type="ECO:0000256" key="2">
    <source>
        <dbReference type="ARBA" id="ARBA00012438"/>
    </source>
</evidence>
<dbReference type="InterPro" id="IPR050736">
    <property type="entry name" value="Sensor_HK_Regulatory"/>
</dbReference>
<dbReference type="InterPro" id="IPR036097">
    <property type="entry name" value="HisK_dim/P_sf"/>
</dbReference>
<dbReference type="PANTHER" id="PTHR43711:SF1">
    <property type="entry name" value="HISTIDINE KINASE 1"/>
    <property type="match status" value="1"/>
</dbReference>
<dbReference type="PANTHER" id="PTHR43711">
    <property type="entry name" value="TWO-COMPONENT HISTIDINE KINASE"/>
    <property type="match status" value="1"/>
</dbReference>
<evidence type="ECO:0000256" key="7">
    <source>
        <dbReference type="SAM" id="Phobius"/>
    </source>
</evidence>
<dbReference type="SMART" id="SM00388">
    <property type="entry name" value="HisKA"/>
    <property type="match status" value="1"/>
</dbReference>
<comment type="catalytic activity">
    <reaction evidence="1">
        <text>ATP + protein L-histidine = ADP + protein N-phospho-L-histidine.</text>
        <dbReference type="EC" id="2.7.13.3"/>
    </reaction>
</comment>
<dbReference type="Gene3D" id="3.30.565.10">
    <property type="entry name" value="Histidine kinase-like ATPase, C-terminal domain"/>
    <property type="match status" value="1"/>
</dbReference>
<dbReference type="SUPFAM" id="SSF47384">
    <property type="entry name" value="Homodimeric domain of signal transducing histidine kinase"/>
    <property type="match status" value="1"/>
</dbReference>
<dbReference type="InterPro" id="IPR004358">
    <property type="entry name" value="Sig_transdc_His_kin-like_C"/>
</dbReference>
<dbReference type="InterPro" id="IPR003594">
    <property type="entry name" value="HATPase_dom"/>
</dbReference>
<evidence type="ECO:0000256" key="3">
    <source>
        <dbReference type="ARBA" id="ARBA00022553"/>
    </source>
</evidence>
<evidence type="ECO:0000256" key="1">
    <source>
        <dbReference type="ARBA" id="ARBA00000085"/>
    </source>
</evidence>
<keyword evidence="3" id="KW-0597">Phosphoprotein</keyword>
<dbReference type="Gene3D" id="1.10.287.130">
    <property type="match status" value="1"/>
</dbReference>
<dbReference type="PRINTS" id="PR00344">
    <property type="entry name" value="BCTRLSENSOR"/>
</dbReference>
<dbReference type="InterPro" id="IPR036890">
    <property type="entry name" value="HATPase_C_sf"/>
</dbReference>
<dbReference type="SMART" id="SM00387">
    <property type="entry name" value="HATPase_c"/>
    <property type="match status" value="1"/>
</dbReference>
<feature type="domain" description="Histidine kinase" evidence="8">
    <location>
        <begin position="330"/>
        <end position="559"/>
    </location>
</feature>
<keyword evidence="10" id="KW-1185">Reference proteome</keyword>
<dbReference type="CDD" id="cd00075">
    <property type="entry name" value="HATPase"/>
    <property type="match status" value="1"/>
</dbReference>
<dbReference type="PROSITE" id="PS50109">
    <property type="entry name" value="HIS_KIN"/>
    <property type="match status" value="1"/>
</dbReference>
<protein>
    <recommendedName>
        <fullName evidence="2">histidine kinase</fullName>
        <ecNumber evidence="2">2.7.13.3</ecNumber>
    </recommendedName>
</protein>